<sequence length="187" mass="21769">MELVFVRHGEGEHTATTDGLHTLHPVLTTRGERQAIKLQETWSLSSEDLLIVSPTVRTLQTAERWTEDISCRRFVSPAVGPRMFPQKKEWKTLPCDRTLGKDRVSAEFPDFHLIGERWEEGINDIPEKEFVDVASELIHWCKQQGKDRVFVVTHDGTMTAYRQWIEGRPLTREDFPKETDWVRVKVE</sequence>
<evidence type="ECO:0000313" key="1">
    <source>
        <dbReference type="EMBL" id="SDN94210.1"/>
    </source>
</evidence>
<dbReference type="Pfam" id="PF00300">
    <property type="entry name" value="His_Phos_1"/>
    <property type="match status" value="1"/>
</dbReference>
<dbReference type="SMART" id="SM00855">
    <property type="entry name" value="PGAM"/>
    <property type="match status" value="1"/>
</dbReference>
<dbReference type="InterPro" id="IPR013078">
    <property type="entry name" value="His_Pase_superF_clade-1"/>
</dbReference>
<dbReference type="EMBL" id="FNIZ01000002">
    <property type="protein sequence ID" value="SDN94210.1"/>
    <property type="molecule type" value="Genomic_DNA"/>
</dbReference>
<organism evidence="1 2">
    <name type="scientific">Halobacillus aidingensis</name>
    <dbReference type="NCBI Taxonomy" id="240303"/>
    <lineage>
        <taxon>Bacteria</taxon>
        <taxon>Bacillati</taxon>
        <taxon>Bacillota</taxon>
        <taxon>Bacilli</taxon>
        <taxon>Bacillales</taxon>
        <taxon>Bacillaceae</taxon>
        <taxon>Halobacillus</taxon>
    </lineage>
</organism>
<dbReference type="STRING" id="240303.SAMN05421677_10213"/>
<dbReference type="RefSeq" id="WP_089650809.1">
    <property type="nucleotide sequence ID" value="NZ_FNIZ01000002.1"/>
</dbReference>
<dbReference type="PANTHER" id="PTHR48100">
    <property type="entry name" value="BROAD-SPECIFICITY PHOSPHATASE YOR283W-RELATED"/>
    <property type="match status" value="1"/>
</dbReference>
<name>A0A1H0FHU8_HALAD</name>
<dbReference type="AlphaFoldDB" id="A0A1H0FHU8"/>
<dbReference type="OrthoDB" id="2435937at2"/>
<evidence type="ECO:0000313" key="2">
    <source>
        <dbReference type="Proteomes" id="UP000198860"/>
    </source>
</evidence>
<dbReference type="SUPFAM" id="SSF53254">
    <property type="entry name" value="Phosphoglycerate mutase-like"/>
    <property type="match status" value="1"/>
</dbReference>
<proteinExistence type="predicted"/>
<dbReference type="PANTHER" id="PTHR48100:SF1">
    <property type="entry name" value="HISTIDINE PHOSPHATASE FAMILY PROTEIN-RELATED"/>
    <property type="match status" value="1"/>
</dbReference>
<dbReference type="CDD" id="cd07040">
    <property type="entry name" value="HP"/>
    <property type="match status" value="1"/>
</dbReference>
<gene>
    <name evidence="1" type="ORF">SAMN05421677_10213</name>
</gene>
<accession>A0A1H0FHU8</accession>
<reference evidence="2" key="1">
    <citation type="submission" date="2016-10" db="EMBL/GenBank/DDBJ databases">
        <authorList>
            <person name="Varghese N."/>
            <person name="Submissions S."/>
        </authorList>
    </citation>
    <scope>NUCLEOTIDE SEQUENCE [LARGE SCALE GENOMIC DNA]</scope>
    <source>
        <strain evidence="2">CGMCC 1.3703</strain>
    </source>
</reference>
<dbReference type="Proteomes" id="UP000198860">
    <property type="component" value="Unassembled WGS sequence"/>
</dbReference>
<keyword evidence="2" id="KW-1185">Reference proteome</keyword>
<protein>
    <submittedName>
        <fullName evidence="1">Broad specificity phosphatase PhoE</fullName>
    </submittedName>
</protein>
<dbReference type="GO" id="GO:0005737">
    <property type="term" value="C:cytoplasm"/>
    <property type="evidence" value="ECO:0007669"/>
    <property type="project" value="TreeGrafter"/>
</dbReference>
<dbReference type="InterPro" id="IPR050275">
    <property type="entry name" value="PGM_Phosphatase"/>
</dbReference>
<dbReference type="GO" id="GO:0016791">
    <property type="term" value="F:phosphatase activity"/>
    <property type="evidence" value="ECO:0007669"/>
    <property type="project" value="TreeGrafter"/>
</dbReference>
<dbReference type="InterPro" id="IPR029033">
    <property type="entry name" value="His_PPase_superfam"/>
</dbReference>
<dbReference type="Gene3D" id="3.40.50.1240">
    <property type="entry name" value="Phosphoglycerate mutase-like"/>
    <property type="match status" value="1"/>
</dbReference>